<sequence length="196" mass="21640">MNAIDNRAAIIEAMLFAAGNEGADLTMLANALECSEDDAAEALTFLQQYYENQARGLHIIEIAGMFQLATKPAYFSYIDRLVTTPGASTLSQAALETLAIIAYNQPMTRPEIEDIRGVKSERPIATLLSRELIEDQGRKESSGRAILYGTTPQFLEHFGLKSIEGLPPLPVVEDKEEPAPDLFFDQLNEDWDDSNS</sequence>
<name>A0A4R6U7C8_9BACI</name>
<dbReference type="HAMAP" id="MF_01804">
    <property type="entry name" value="ScpB"/>
    <property type="match status" value="1"/>
</dbReference>
<proteinExistence type="inferred from homology"/>
<evidence type="ECO:0000313" key="7">
    <source>
        <dbReference type="Proteomes" id="UP000295632"/>
    </source>
</evidence>
<accession>A0A4R6U7C8</accession>
<dbReference type="Gene3D" id="1.10.10.10">
    <property type="entry name" value="Winged helix-like DNA-binding domain superfamily/Winged helix DNA-binding domain"/>
    <property type="match status" value="2"/>
</dbReference>
<dbReference type="Proteomes" id="UP000295632">
    <property type="component" value="Unassembled WGS sequence"/>
</dbReference>
<keyword evidence="4 5" id="KW-0131">Cell cycle</keyword>
<dbReference type="SUPFAM" id="SSF46785">
    <property type="entry name" value="Winged helix' DNA-binding domain"/>
    <property type="match status" value="2"/>
</dbReference>
<keyword evidence="2 5" id="KW-0132">Cell division</keyword>
<protein>
    <recommendedName>
        <fullName evidence="5">Segregation and condensation protein B</fullName>
    </recommendedName>
</protein>
<keyword evidence="3 5" id="KW-0159">Chromosome partition</keyword>
<reference evidence="6 7" key="1">
    <citation type="submission" date="2019-03" db="EMBL/GenBank/DDBJ databases">
        <title>Genomic Encyclopedia of Type Strains, Phase IV (KMG-IV): sequencing the most valuable type-strain genomes for metagenomic binning, comparative biology and taxonomic classification.</title>
        <authorList>
            <person name="Goeker M."/>
        </authorList>
    </citation>
    <scope>NUCLEOTIDE SEQUENCE [LARGE SCALE GENOMIC DNA]</scope>
    <source>
        <strain evidence="6 7">DSM 28697</strain>
    </source>
</reference>
<comment type="similarity">
    <text evidence="5">Belongs to the ScpB family.</text>
</comment>
<evidence type="ECO:0000256" key="3">
    <source>
        <dbReference type="ARBA" id="ARBA00022829"/>
    </source>
</evidence>
<dbReference type="NCBIfam" id="TIGR00281">
    <property type="entry name" value="SMC-Scp complex subunit ScpB"/>
    <property type="match status" value="1"/>
</dbReference>
<comment type="caution">
    <text evidence="6">The sequence shown here is derived from an EMBL/GenBank/DDBJ whole genome shotgun (WGS) entry which is preliminary data.</text>
</comment>
<comment type="subcellular location">
    <subcellularLocation>
        <location evidence="5">Cytoplasm</location>
    </subcellularLocation>
    <text evidence="5">Associated with two foci at the outer edges of the nucleoid region in young cells, and at four foci within both cell halves in older cells.</text>
</comment>
<dbReference type="InterPro" id="IPR036388">
    <property type="entry name" value="WH-like_DNA-bd_sf"/>
</dbReference>
<dbReference type="InterPro" id="IPR005234">
    <property type="entry name" value="ScpB_csome_segregation"/>
</dbReference>
<evidence type="ECO:0000256" key="1">
    <source>
        <dbReference type="ARBA" id="ARBA00022490"/>
    </source>
</evidence>
<dbReference type="PANTHER" id="PTHR34298:SF2">
    <property type="entry name" value="SEGREGATION AND CONDENSATION PROTEIN B"/>
    <property type="match status" value="1"/>
</dbReference>
<keyword evidence="7" id="KW-1185">Reference proteome</keyword>
<dbReference type="GO" id="GO:0005737">
    <property type="term" value="C:cytoplasm"/>
    <property type="evidence" value="ECO:0007669"/>
    <property type="project" value="UniProtKB-SubCell"/>
</dbReference>
<keyword evidence="1 5" id="KW-0963">Cytoplasm</keyword>
<dbReference type="RefSeq" id="WP_133579445.1">
    <property type="nucleotide sequence ID" value="NZ_SNYJ01000003.1"/>
</dbReference>
<dbReference type="PANTHER" id="PTHR34298">
    <property type="entry name" value="SEGREGATION AND CONDENSATION PROTEIN B"/>
    <property type="match status" value="1"/>
</dbReference>
<dbReference type="GO" id="GO:0051304">
    <property type="term" value="P:chromosome separation"/>
    <property type="evidence" value="ECO:0007669"/>
    <property type="project" value="InterPro"/>
</dbReference>
<dbReference type="GO" id="GO:0006260">
    <property type="term" value="P:DNA replication"/>
    <property type="evidence" value="ECO:0007669"/>
    <property type="project" value="UniProtKB-UniRule"/>
</dbReference>
<dbReference type="Pfam" id="PF04079">
    <property type="entry name" value="SMC_ScpB"/>
    <property type="match status" value="1"/>
</dbReference>
<evidence type="ECO:0000256" key="4">
    <source>
        <dbReference type="ARBA" id="ARBA00023306"/>
    </source>
</evidence>
<dbReference type="OrthoDB" id="9806226at2"/>
<evidence type="ECO:0000256" key="5">
    <source>
        <dbReference type="HAMAP-Rule" id="MF_01804"/>
    </source>
</evidence>
<dbReference type="AlphaFoldDB" id="A0A4R6U7C8"/>
<evidence type="ECO:0000313" key="6">
    <source>
        <dbReference type="EMBL" id="TDQ41582.1"/>
    </source>
</evidence>
<dbReference type="GO" id="GO:0051301">
    <property type="term" value="P:cell division"/>
    <property type="evidence" value="ECO:0007669"/>
    <property type="project" value="UniProtKB-KW"/>
</dbReference>
<dbReference type="InterPro" id="IPR036390">
    <property type="entry name" value="WH_DNA-bd_sf"/>
</dbReference>
<comment type="subunit">
    <text evidence="5">Homodimer. Homodimerization may be required to stabilize the binding of ScpA to the Smc head domains. Component of a cohesin-like complex composed of ScpA, ScpB and the Smc homodimer, in which ScpA and ScpB bind to the head domain of Smc. The presence of the three proteins is required for the association of the complex with DNA.</text>
</comment>
<organism evidence="6 7">
    <name type="scientific">Aureibacillus halotolerans</name>
    <dbReference type="NCBI Taxonomy" id="1508390"/>
    <lineage>
        <taxon>Bacteria</taxon>
        <taxon>Bacillati</taxon>
        <taxon>Bacillota</taxon>
        <taxon>Bacilli</taxon>
        <taxon>Bacillales</taxon>
        <taxon>Bacillaceae</taxon>
        <taxon>Aureibacillus</taxon>
    </lineage>
</organism>
<dbReference type="EMBL" id="SNYJ01000003">
    <property type="protein sequence ID" value="TDQ41582.1"/>
    <property type="molecule type" value="Genomic_DNA"/>
</dbReference>
<comment type="function">
    <text evidence="5">Participates in chromosomal partition during cell division. May act via the formation of a condensin-like complex containing Smc and ScpA that pull DNA away from mid-cell into both cell halves.</text>
</comment>
<gene>
    <name evidence="5" type="primary">scpB</name>
    <name evidence="6" type="ORF">EV213_103160</name>
</gene>
<dbReference type="PIRSF" id="PIRSF019345">
    <property type="entry name" value="ScpB"/>
    <property type="match status" value="1"/>
</dbReference>
<evidence type="ECO:0000256" key="2">
    <source>
        <dbReference type="ARBA" id="ARBA00022618"/>
    </source>
</evidence>